<evidence type="ECO:0000313" key="2">
    <source>
        <dbReference type="Proteomes" id="UP000694255"/>
    </source>
</evidence>
<dbReference type="InterPro" id="IPR010036">
    <property type="entry name" value="MDP_1_eu_arc"/>
</dbReference>
<dbReference type="PANTHER" id="PTHR17901:SF14">
    <property type="entry name" value="MAGNESIUM-DEPENDENT PHOSPHATASE 1"/>
    <property type="match status" value="1"/>
</dbReference>
<dbReference type="SFLD" id="SFLDG01129">
    <property type="entry name" value="C1.5:_HAD__Beta-PGM__Phosphata"/>
    <property type="match status" value="1"/>
</dbReference>
<organism evidence="1 2">
    <name type="scientific">[Candida] subhashii</name>
    <dbReference type="NCBI Taxonomy" id="561895"/>
    <lineage>
        <taxon>Eukaryota</taxon>
        <taxon>Fungi</taxon>
        <taxon>Dikarya</taxon>
        <taxon>Ascomycota</taxon>
        <taxon>Saccharomycotina</taxon>
        <taxon>Pichiomycetes</taxon>
        <taxon>Debaryomycetaceae</taxon>
        <taxon>Spathaspora</taxon>
    </lineage>
</organism>
<accession>A0A8J5QIH5</accession>
<evidence type="ECO:0000313" key="1">
    <source>
        <dbReference type="EMBL" id="KAG7666209.1"/>
    </source>
</evidence>
<dbReference type="RefSeq" id="XP_049266441.1">
    <property type="nucleotide sequence ID" value="XM_049406330.1"/>
</dbReference>
<dbReference type="Proteomes" id="UP000694255">
    <property type="component" value="Unassembled WGS sequence"/>
</dbReference>
<dbReference type="InterPro" id="IPR010033">
    <property type="entry name" value="HAD_SF_ppase_IIIC"/>
</dbReference>
<dbReference type="EMBL" id="JAGSYN010000031">
    <property type="protein sequence ID" value="KAG7666209.1"/>
    <property type="molecule type" value="Genomic_DNA"/>
</dbReference>
<dbReference type="NCBIfam" id="TIGR01681">
    <property type="entry name" value="HAD-SF-IIIC"/>
    <property type="match status" value="1"/>
</dbReference>
<sequence>MHLLVVIYKMITKYPKAVVFDLDYTLWPCWCDTHISTPIKSISPTEIIDAGGMRLSFYPDVESIILELYQANVKIIAASRTGTPHIAKDILTKLHIAGKPALTYFDSLQFGQGSKIGHIRSAAKELKLIKELQQGEFILYDDERRNKDVIKINCHFAHIEDEIIGITRDIFITEINIWAKRKT</sequence>
<dbReference type="SFLD" id="SFLDS00003">
    <property type="entry name" value="Haloacid_Dehalogenase"/>
    <property type="match status" value="1"/>
</dbReference>
<evidence type="ECO:0008006" key="3">
    <source>
        <dbReference type="Google" id="ProtNLM"/>
    </source>
</evidence>
<keyword evidence="2" id="KW-1185">Reference proteome</keyword>
<dbReference type="SFLD" id="SFLDG01131">
    <property type="entry name" value="C1.5.2:_MDP_Like"/>
    <property type="match status" value="1"/>
</dbReference>
<dbReference type="AlphaFoldDB" id="A0A8J5QIH5"/>
<gene>
    <name evidence="1" type="ORF">J8A68_000254</name>
</gene>
<comment type="caution">
    <text evidence="1">The sequence shown here is derived from an EMBL/GenBank/DDBJ whole genome shotgun (WGS) entry which is preliminary data.</text>
</comment>
<name>A0A8J5QIH5_9ASCO</name>
<dbReference type="OrthoDB" id="2865258at2759"/>
<protein>
    <recommendedName>
        <fullName evidence="3">Magnesium-dependent phosphatase-1</fullName>
    </recommendedName>
</protein>
<dbReference type="GO" id="GO:0003993">
    <property type="term" value="F:acid phosphatase activity"/>
    <property type="evidence" value="ECO:0007669"/>
    <property type="project" value="TreeGrafter"/>
</dbReference>
<dbReference type="Pfam" id="PF12689">
    <property type="entry name" value="Acid_PPase"/>
    <property type="match status" value="1"/>
</dbReference>
<proteinExistence type="predicted"/>
<dbReference type="PANTHER" id="PTHR17901">
    <property type="entry name" value="MAGNESIUM-DEPENDENT PHOSPHATASE 1 MDP1"/>
    <property type="match status" value="1"/>
</dbReference>
<reference evidence="1 2" key="1">
    <citation type="journal article" date="2021" name="DNA Res.">
        <title>Genome analysis of Candida subhashii reveals its hybrid nature and dual mitochondrial genome conformations.</title>
        <authorList>
            <person name="Mixao V."/>
            <person name="Hegedusova E."/>
            <person name="Saus E."/>
            <person name="Pryszcz L.P."/>
            <person name="Cillingova A."/>
            <person name="Nosek J."/>
            <person name="Gabaldon T."/>
        </authorList>
    </citation>
    <scope>NUCLEOTIDE SEQUENCE [LARGE SCALE GENOMIC DNA]</scope>
    <source>
        <strain evidence="1 2">CBS 10753</strain>
    </source>
</reference>
<dbReference type="GeneID" id="73467055"/>
<dbReference type="NCBIfam" id="TIGR01685">
    <property type="entry name" value="MDP-1"/>
    <property type="match status" value="1"/>
</dbReference>